<evidence type="ECO:0000313" key="2">
    <source>
        <dbReference type="EMBL" id="MDQ0466793.1"/>
    </source>
</evidence>
<evidence type="ECO:0000256" key="1">
    <source>
        <dbReference type="SAM" id="Phobius"/>
    </source>
</evidence>
<evidence type="ECO:0000313" key="3">
    <source>
        <dbReference type="Proteomes" id="UP001228905"/>
    </source>
</evidence>
<keyword evidence="3" id="KW-1185">Reference proteome</keyword>
<feature type="transmembrane region" description="Helical" evidence="1">
    <location>
        <begin position="84"/>
        <end position="107"/>
    </location>
</feature>
<keyword evidence="1" id="KW-0812">Transmembrane</keyword>
<reference evidence="2 3" key="1">
    <citation type="submission" date="2023-07" db="EMBL/GenBank/DDBJ databases">
        <title>Genomic Encyclopedia of Type Strains, Phase IV (KMG-IV): sequencing the most valuable type-strain genomes for metagenomic binning, comparative biology and taxonomic classification.</title>
        <authorList>
            <person name="Goeker M."/>
        </authorList>
    </citation>
    <scope>NUCLEOTIDE SEQUENCE [LARGE SCALE GENOMIC DNA]</scope>
    <source>
        <strain evidence="2 3">DSM 18695</strain>
    </source>
</reference>
<dbReference type="RefSeq" id="WP_307352949.1">
    <property type="nucleotide sequence ID" value="NZ_JAUSVS010000015.1"/>
</dbReference>
<organism evidence="2 3">
    <name type="scientific">Caulobacter ginsengisoli</name>
    <dbReference type="NCBI Taxonomy" id="400775"/>
    <lineage>
        <taxon>Bacteria</taxon>
        <taxon>Pseudomonadati</taxon>
        <taxon>Pseudomonadota</taxon>
        <taxon>Alphaproteobacteria</taxon>
        <taxon>Caulobacterales</taxon>
        <taxon>Caulobacteraceae</taxon>
        <taxon>Caulobacter</taxon>
    </lineage>
</organism>
<proteinExistence type="predicted"/>
<name>A0ABU0IXR3_9CAUL</name>
<keyword evidence="1" id="KW-0472">Membrane</keyword>
<comment type="caution">
    <text evidence="2">The sequence shown here is derived from an EMBL/GenBank/DDBJ whole genome shotgun (WGS) entry which is preliminary data.</text>
</comment>
<gene>
    <name evidence="2" type="ORF">QO010_004589</name>
</gene>
<protein>
    <submittedName>
        <fullName evidence="2">Uncharacterized protein</fullName>
    </submittedName>
</protein>
<sequence>MKESELEAAVIAAYKKRYNWKSVIVSAMTHNVAGGSLVVVDYIDEEDKEGDEACYATDPSNIRIFKTTAELTNYIQSRGSFREWIFTGQGVAATAFLICLISVIVLTMVQTKNQAALDALEKILILAAGFFFGNNAAGRRG</sequence>
<dbReference type="EMBL" id="JAUSVS010000015">
    <property type="protein sequence ID" value="MDQ0466793.1"/>
    <property type="molecule type" value="Genomic_DNA"/>
</dbReference>
<keyword evidence="1" id="KW-1133">Transmembrane helix</keyword>
<dbReference type="Proteomes" id="UP001228905">
    <property type="component" value="Unassembled WGS sequence"/>
</dbReference>
<accession>A0ABU0IXR3</accession>